<accession>A0A4Y3W6J6</accession>
<evidence type="ECO:0000313" key="3">
    <source>
        <dbReference type="Proteomes" id="UP000318825"/>
    </source>
</evidence>
<gene>
    <name evidence="2" type="ORF">NWI01_05440</name>
</gene>
<dbReference type="RefSeq" id="WP_141382416.1">
    <property type="nucleotide sequence ID" value="NZ_BJNF01000014.1"/>
</dbReference>
<dbReference type="InterPro" id="IPR041008">
    <property type="entry name" value="DUF5625"/>
</dbReference>
<reference evidence="2 3" key="1">
    <citation type="submission" date="2019-06" db="EMBL/GenBank/DDBJ databases">
        <title>Whole genome shotgun sequence of Nitrobacter winogradskyi NBRC 14297.</title>
        <authorList>
            <person name="Hosoyama A."/>
            <person name="Uohara A."/>
            <person name="Ohji S."/>
            <person name="Ichikawa N."/>
        </authorList>
    </citation>
    <scope>NUCLEOTIDE SEQUENCE [LARGE SCALE GENOMIC DNA]</scope>
    <source>
        <strain evidence="2 3">NBRC 14297</strain>
    </source>
</reference>
<dbReference type="Proteomes" id="UP000318825">
    <property type="component" value="Unassembled WGS sequence"/>
</dbReference>
<proteinExistence type="predicted"/>
<evidence type="ECO:0000259" key="1">
    <source>
        <dbReference type="Pfam" id="PF18539"/>
    </source>
</evidence>
<protein>
    <recommendedName>
        <fullName evidence="1">DUF5625 domain-containing protein</fullName>
    </recommendedName>
</protein>
<comment type="caution">
    <text evidence="2">The sequence shown here is derived from an EMBL/GenBank/DDBJ whole genome shotgun (WGS) entry which is preliminary data.</text>
</comment>
<feature type="domain" description="DUF5625" evidence="1">
    <location>
        <begin position="36"/>
        <end position="175"/>
    </location>
</feature>
<organism evidence="2 3">
    <name type="scientific">Nitrobacter winogradskyi</name>
    <name type="common">Nitrobacter agilis</name>
    <dbReference type="NCBI Taxonomy" id="913"/>
    <lineage>
        <taxon>Bacteria</taxon>
        <taxon>Pseudomonadati</taxon>
        <taxon>Pseudomonadota</taxon>
        <taxon>Alphaproteobacteria</taxon>
        <taxon>Hyphomicrobiales</taxon>
        <taxon>Nitrobacteraceae</taxon>
        <taxon>Nitrobacter</taxon>
    </lineage>
</organism>
<evidence type="ECO:0000313" key="2">
    <source>
        <dbReference type="EMBL" id="GEC14652.1"/>
    </source>
</evidence>
<dbReference type="EMBL" id="BJNF01000014">
    <property type="protein sequence ID" value="GEC14652.1"/>
    <property type="molecule type" value="Genomic_DNA"/>
</dbReference>
<dbReference type="Gene3D" id="2.60.120.790">
    <property type="match status" value="1"/>
</dbReference>
<dbReference type="OrthoDB" id="8758687at2"/>
<dbReference type="Pfam" id="PF18539">
    <property type="entry name" value="DUF5625"/>
    <property type="match status" value="1"/>
</dbReference>
<sequence>MGPITYSLCQKQIIGLAMFITGLCAFPPLIAATDVSLRESGLILDRAFNVPVDKSYQLELEFVFPSIEARVADKLVGDGDSSSFCTSNTDYDAIPDRARARLGLPIPFRVVVRAKPGEAPVVDQTFHSLCNMSHIRNSKGRMIGRLHLNRGNHRIEVYSLQPQPAFNDIEVQLSLVSGHGK</sequence>
<dbReference type="AlphaFoldDB" id="A0A4Y3W6J6"/>
<name>A0A4Y3W6J6_NITWI</name>